<keyword evidence="3" id="KW-0325">Glycoprotein</keyword>
<dbReference type="InterPro" id="IPR036962">
    <property type="entry name" value="Glyco_hydro_3_N_sf"/>
</dbReference>
<evidence type="ECO:0000256" key="2">
    <source>
        <dbReference type="ARBA" id="ARBA00022801"/>
    </source>
</evidence>
<organism evidence="7 8">
    <name type="scientific">Colletotrichum spaethianum</name>
    <dbReference type="NCBI Taxonomy" id="700344"/>
    <lineage>
        <taxon>Eukaryota</taxon>
        <taxon>Fungi</taxon>
        <taxon>Dikarya</taxon>
        <taxon>Ascomycota</taxon>
        <taxon>Pezizomycotina</taxon>
        <taxon>Sordariomycetes</taxon>
        <taxon>Hypocreomycetidae</taxon>
        <taxon>Glomerellales</taxon>
        <taxon>Glomerellaceae</taxon>
        <taxon>Colletotrichum</taxon>
        <taxon>Colletotrichum spaethianum species complex</taxon>
    </lineage>
</organism>
<feature type="compositionally biased region" description="Low complexity" evidence="5">
    <location>
        <begin position="65"/>
        <end position="74"/>
    </location>
</feature>
<dbReference type="Pfam" id="PF00933">
    <property type="entry name" value="Glyco_hydro_3"/>
    <property type="match status" value="1"/>
</dbReference>
<dbReference type="AlphaFoldDB" id="A0AA37LDB5"/>
<dbReference type="GO" id="GO:0004553">
    <property type="term" value="F:hydrolase activity, hydrolyzing O-glycosyl compounds"/>
    <property type="evidence" value="ECO:0007669"/>
    <property type="project" value="InterPro"/>
</dbReference>
<dbReference type="InterPro" id="IPR016181">
    <property type="entry name" value="Acyl_CoA_acyltransferase"/>
</dbReference>
<dbReference type="Proteomes" id="UP001055115">
    <property type="component" value="Unassembled WGS sequence"/>
</dbReference>
<dbReference type="InterPro" id="IPR017853">
    <property type="entry name" value="GH"/>
</dbReference>
<name>A0AA37LDB5_9PEZI</name>
<dbReference type="RefSeq" id="XP_049128891.1">
    <property type="nucleotide sequence ID" value="XM_049272934.1"/>
</dbReference>
<dbReference type="SUPFAM" id="SSF51445">
    <property type="entry name" value="(Trans)glycosidases"/>
    <property type="match status" value="1"/>
</dbReference>
<feature type="domain" description="Glycoside hydrolase family 3 N-terminal" evidence="6">
    <location>
        <begin position="148"/>
        <end position="475"/>
    </location>
</feature>
<dbReference type="GeneID" id="73327524"/>
<dbReference type="Gene3D" id="3.20.20.300">
    <property type="entry name" value="Glycoside hydrolase, family 3, N-terminal domain"/>
    <property type="match status" value="1"/>
</dbReference>
<evidence type="ECO:0000256" key="3">
    <source>
        <dbReference type="ARBA" id="ARBA00023180"/>
    </source>
</evidence>
<evidence type="ECO:0000256" key="1">
    <source>
        <dbReference type="ARBA" id="ARBA00005336"/>
    </source>
</evidence>
<dbReference type="PANTHER" id="PTHR30480">
    <property type="entry name" value="BETA-HEXOSAMINIDASE-RELATED"/>
    <property type="match status" value="1"/>
</dbReference>
<dbReference type="EMBL" id="BQXU01000016">
    <property type="protein sequence ID" value="GKT46541.1"/>
    <property type="molecule type" value="Genomic_DNA"/>
</dbReference>
<keyword evidence="2" id="KW-0378">Hydrolase</keyword>
<evidence type="ECO:0000256" key="5">
    <source>
        <dbReference type="SAM" id="MobiDB-lite"/>
    </source>
</evidence>
<dbReference type="FunFam" id="3.20.20.300:FF:000008">
    <property type="entry name" value="Beta-N-acetylglucosaminidase, putative"/>
    <property type="match status" value="1"/>
</dbReference>
<dbReference type="SUPFAM" id="SSF55729">
    <property type="entry name" value="Acyl-CoA N-acyltransferases (Nat)"/>
    <property type="match status" value="1"/>
</dbReference>
<reference evidence="7 8" key="1">
    <citation type="submission" date="2022-03" db="EMBL/GenBank/DDBJ databases">
        <title>Genome data of Colletotrichum spp.</title>
        <authorList>
            <person name="Utami Y.D."/>
            <person name="Hiruma K."/>
        </authorList>
    </citation>
    <scope>NUCLEOTIDE SEQUENCE [LARGE SCALE GENOMIC DNA]</scope>
    <source>
        <strain evidence="7 8">MAFF 239500</strain>
    </source>
</reference>
<comment type="similarity">
    <text evidence="1">Belongs to the glycosyl hydrolase 3 family.</text>
</comment>
<dbReference type="GO" id="GO:0005975">
    <property type="term" value="P:carbohydrate metabolic process"/>
    <property type="evidence" value="ECO:0007669"/>
    <property type="project" value="InterPro"/>
</dbReference>
<keyword evidence="8" id="KW-1185">Reference proteome</keyword>
<evidence type="ECO:0000259" key="6">
    <source>
        <dbReference type="Pfam" id="PF00933"/>
    </source>
</evidence>
<comment type="caution">
    <text evidence="7">The sequence shown here is derived from an EMBL/GenBank/DDBJ whole genome shotgun (WGS) entry which is preliminary data.</text>
</comment>
<dbReference type="Gene3D" id="3.40.50.1700">
    <property type="entry name" value="Glycoside hydrolase family 3 C-terminal domain"/>
    <property type="match status" value="1"/>
</dbReference>
<sequence length="1026" mass="111882">MELGHPTSAPTAPHRKVPAGRDNGADVEGGYRPIESPSPLPSPQPMIVDRGWCSSPPTQPPHMASQSTSTSSQTFLPVLRDGSGSHPSSKRKSTSTSTSTSEKGRRYLSHPETRYLERYYARQNVTARRPLAMAQLNMELDPLWQDLDWAIGQMLIMGWDGTEVTPQIRSLIEDHHLGTIILTAKNLKSAQETAKLIKELQTIAHKAGHPKPLLIALDQENGGVNSLFDEDYVCQFPSAMGVAATGRVELAYEVSKATATEVGACGINFMLGPVLDVLSNARYQPIGVRATGDDPQEVSQYGIAAINGIRDAGLASCGKHFPSYGNLDFLGSSLDVPIITQTLEELSLSALVPFRNAIATGKLDAMFVGGCAISNPSMNVSHACLSNQVVDDLLREELGFDGVAISECLEMESLTHELGVQNGVVMAVEAGCDLVLLCRAYDVQLEAIKGLKLGVDNGIFTKERIYTSLKRVLRLKDTCTSWQTALNPPGISLLSKLHPSHMALSRKAYDDSITVIRDKEKLLPLSESMHKEEELLLLTPLVKPLPASSLTKSILQAKDAQGLAPTPHDKWLHREKGAIMSGEVHENLIHRASCIIIVTADANRNLYQAGFTKHVEMMCSMLRTRGQKKSVIVVAVSSPYDFAMDKSIGTYICTFDFTETAMHALVRALCGHIVPKGTLPGTLRKSKKVLKSRQHWIVEEYDRHRDAHGLEELTKAVARANIVDMGHLESMPAASFELFNQNIEEAHFVVRNSSTHALYGFAATYFVDGTGILGAIFVDPSKRNVSVGRSLHRRALRYLIGKRGVKKLQLGTTFPGVFLGIPIDEGGVKNWFANNGWDVQFPKRLTNLIINDLSGWSIPEGLLQSIQRANLSFDLIHGLENAESVLSHVGSCANPEVLELYKCALQETKACGIVRAKGPGDTLLGTIIICRPGSPLSTFVPPLLSNVDEGIGGVLAPVVHPGSQDTLVLQGLTLMGVRQNKAHKSAKTVLSWIQDDSYENVMAMGFEILQAYEELTTTPDNWSDLN</sequence>
<proteinExistence type="inferred from homology"/>
<feature type="region of interest" description="Disordered" evidence="5">
    <location>
        <begin position="1"/>
        <end position="108"/>
    </location>
</feature>
<protein>
    <submittedName>
        <fullName evidence="7">Beta-hexosaminidase</fullName>
    </submittedName>
</protein>
<gene>
    <name evidence="7" type="ORF">ColSpa_06722</name>
</gene>
<accession>A0AA37LDB5</accession>
<dbReference type="InterPro" id="IPR001764">
    <property type="entry name" value="Glyco_hydro_3_N"/>
</dbReference>
<dbReference type="InterPro" id="IPR050226">
    <property type="entry name" value="NagZ_Beta-hexosaminidase"/>
</dbReference>
<dbReference type="InterPro" id="IPR036881">
    <property type="entry name" value="Glyco_hydro_3_C_sf"/>
</dbReference>
<dbReference type="PANTHER" id="PTHR30480:SF8">
    <property type="entry name" value="PUTATIVE (AFU_ORTHOLOGUE AFUA_8G04060)-RELATED"/>
    <property type="match status" value="1"/>
</dbReference>
<evidence type="ECO:0000313" key="8">
    <source>
        <dbReference type="Proteomes" id="UP001055115"/>
    </source>
</evidence>
<dbReference type="GO" id="GO:0009254">
    <property type="term" value="P:peptidoglycan turnover"/>
    <property type="evidence" value="ECO:0007669"/>
    <property type="project" value="TreeGrafter"/>
</dbReference>
<keyword evidence="4" id="KW-0326">Glycosidase</keyword>
<evidence type="ECO:0000313" key="7">
    <source>
        <dbReference type="EMBL" id="GKT46541.1"/>
    </source>
</evidence>
<evidence type="ECO:0000256" key="4">
    <source>
        <dbReference type="ARBA" id="ARBA00023295"/>
    </source>
</evidence>